<dbReference type="Proteomes" id="UP001314635">
    <property type="component" value="Unassembled WGS sequence"/>
</dbReference>
<proteinExistence type="predicted"/>
<dbReference type="EMBL" id="JAFCLK010000030">
    <property type="protein sequence ID" value="MBR1139506.1"/>
    <property type="molecule type" value="Genomic_DNA"/>
</dbReference>
<accession>A0ABS5GDU6</accession>
<keyword evidence="2" id="KW-1185">Reference proteome</keyword>
<name>A0ABS5GDU6_9BRAD</name>
<evidence type="ECO:0000313" key="2">
    <source>
        <dbReference type="Proteomes" id="UP001314635"/>
    </source>
</evidence>
<dbReference type="RefSeq" id="WP_172237699.1">
    <property type="nucleotide sequence ID" value="NZ_JABFDP010000017.1"/>
</dbReference>
<reference evidence="2" key="1">
    <citation type="journal article" date="2021" name="ISME J.">
        <title>Evolutionary origin and ecological implication of a unique nif island in free-living Bradyrhizobium lineages.</title>
        <authorList>
            <person name="Tao J."/>
        </authorList>
    </citation>
    <scope>NUCLEOTIDE SEQUENCE [LARGE SCALE GENOMIC DNA]</scope>
    <source>
        <strain evidence="2">SZCCT0094</strain>
    </source>
</reference>
<organism evidence="1 2">
    <name type="scientific">Bradyrhizobium denitrificans</name>
    <dbReference type="NCBI Taxonomy" id="2734912"/>
    <lineage>
        <taxon>Bacteria</taxon>
        <taxon>Pseudomonadati</taxon>
        <taxon>Pseudomonadota</taxon>
        <taxon>Alphaproteobacteria</taxon>
        <taxon>Hyphomicrobiales</taxon>
        <taxon>Nitrobacteraceae</taxon>
        <taxon>Bradyrhizobium</taxon>
    </lineage>
</organism>
<comment type="caution">
    <text evidence="1">The sequence shown here is derived from an EMBL/GenBank/DDBJ whole genome shotgun (WGS) entry which is preliminary data.</text>
</comment>
<evidence type="ECO:0000313" key="1">
    <source>
        <dbReference type="EMBL" id="MBR1139506.1"/>
    </source>
</evidence>
<protein>
    <submittedName>
        <fullName evidence="1">Uncharacterized protein</fullName>
    </submittedName>
</protein>
<sequence>MGMSDVSHLSLPAAFAVVMVAGFAGLGMPAAFAACDATLRGELLPDPGSQFRGFRIRPTKLLFFSLDEIREDRGDRGAVTFQSFRVTNARTRFPIPFELTIHSSKDCPQELRLRVAGSDRDGLHYEYPLSGSKQIRLEKQEFERVIVHWPSF</sequence>
<gene>
    <name evidence="1" type="ORF">JQ619_27480</name>
</gene>